<sequence length="1444" mass="156295">MRQVETFFSEYKADGAVNENSILEGRSRNGNPVLSQNGPGCVHNGTVYAEGSAMSTSSLCEYCYCIKGQQHCVKPQCVLAMPGCQPVFTKHSCCPIKYNCSHAISTTTSPPILQRNKGCLVNGSHYQEGEMLDGLAKKCETCYCVQGVPRCEQVTCSVPNGAKKHCTPVYSDLHCCPTSYKCSQQSYEEMPKETRNYNSKEDKTVDSASERKSHTAETELFPTASKNSIKRVQASSSKNNNPETSKNPQPETNSTSPTETTDLTTSESRTETIYVTTTDELTTENLTTEDLTTSVYDGDYSSTMDSSEISTTDVDSTTLVPVTTLEPFLPTVVPSSKEKNDVNITAESLKSNDSSATTTVKSIPPELEAILNSTKNKEQSEDYDYDYNESSLPPSLPNLRIIPFVAADAVVAKTDTSSGANYPHGPGKPLLPTQQRKPPYYKVNHHNRFSPPTETEGGFVPKEPPTLDHPLYDGKLEFPYHSVGFNIEITVPPPADQALPAPATNLEKMCMHNGKRYSYGDVVGEPQSCKLCMCYYGEIVCQEPKCTPPQTGCTRIHDPTVGCCGRIVCGTNDLDSPTRVIDHINTAPPPHAHAHYSSPTTNLPAFTIADIVVSTPDPFRDVIRTEPAPDLPSLIGEIIHLWDQTTLQYATSSLPSITTGSDEAENAIENRNTSSFGSRNGTGNENNEMGTGSSGIGNDANGIGINNNGIVNKDNGIGNNNDEMRNKSNGLENNGDNGLGDNNNKGHIYNDNNNNKGNNNNINNSNIYQESTGNNGDTIHGNNKKDNANNNKINVNKNDSSENVSSNKDSIYSNSNKKGEFTNNNEDKIDNNNLNNQNSAAIDRIDVGFTSSSEENGEEIYLTPVFKSNKTKTQPTVVEEETSKLSSENGDSVHLERVPSKVAVQNVEAKEELDSVFFSSVPSKVGVQNINSKPPILSEIPRVEVVSKIETHVNSTESVSSPGVTAPKTSSTNKPLSSTVKYDGFPTETKSVVNSVTSTPNNNKTSILSSTTPRNLETTLKQSDPYSALFSTDDSDVVDDGDDVDSEAELKNEESDYSDNFSLDSVFKYFFDSGSEASETSTVKLQATETITPPTSTSRKPVSLKTPIFPVTTTKPSGTNKTSPFKVSTTTHSPVRVSPIKNTYFSSRITAKPVKDIINNSPKNVSTNSNHSKIDSNAEESQQEVRLTPDDFDKMIESEKLRTEKPIIYINRFHSVTNDHKNHNRTRIPGTITRIPSSGIGNRNNGTGYKNNVTGAVTSGGNKFDKGSNNGTVNKFNNFGTGAAGGNKIDGVRGSNNGTVNKFNSYGVGNKVDGVRTSNNGTFNKFNGYAAVNRTPGNRNVTGGIIKPLNRIAGVYSRVPGTVSRISSTTAKSSTLTDDEIQHISAVQPTTADPSAVTGLLKLAGCNIYGRMYRVGKIITELSGPCLECMCTEVGVQCRPLPCS</sequence>
<dbReference type="STRING" id="195883.A0A482WKX2"/>
<evidence type="ECO:0000256" key="4">
    <source>
        <dbReference type="SAM" id="MobiDB-lite"/>
    </source>
</evidence>
<feature type="compositionally biased region" description="Polar residues" evidence="4">
    <location>
        <begin position="669"/>
        <end position="679"/>
    </location>
</feature>
<evidence type="ECO:0000313" key="7">
    <source>
        <dbReference type="Proteomes" id="UP000291343"/>
    </source>
</evidence>
<name>A0A482WKX2_LAOST</name>
<keyword evidence="7" id="KW-1185">Reference proteome</keyword>
<protein>
    <recommendedName>
        <fullName evidence="5">VWFC domain-containing protein</fullName>
    </recommendedName>
</protein>
<feature type="region of interest" description="Disordered" evidence="4">
    <location>
        <begin position="1023"/>
        <end position="1056"/>
    </location>
</feature>
<dbReference type="EMBL" id="QKKF02033080">
    <property type="protein sequence ID" value="RZF33970.1"/>
    <property type="molecule type" value="Genomic_DNA"/>
</dbReference>
<feature type="region of interest" description="Disordered" evidence="4">
    <location>
        <begin position="657"/>
        <end position="695"/>
    </location>
</feature>
<evidence type="ECO:0000256" key="2">
    <source>
        <dbReference type="ARBA" id="ARBA00022525"/>
    </source>
</evidence>
<keyword evidence="3" id="KW-0732">Signal</keyword>
<feature type="compositionally biased region" description="Polar residues" evidence="4">
    <location>
        <begin position="769"/>
        <end position="781"/>
    </location>
</feature>
<dbReference type="InParanoid" id="A0A482WKX2"/>
<gene>
    <name evidence="6" type="ORF">LSTR_LSTR012090</name>
</gene>
<dbReference type="PANTHER" id="PTHR46698">
    <property type="entry name" value="CROSSVEINLESS 2"/>
    <property type="match status" value="1"/>
</dbReference>
<dbReference type="Proteomes" id="UP000291343">
    <property type="component" value="Unassembled WGS sequence"/>
</dbReference>
<dbReference type="GO" id="GO:0005576">
    <property type="term" value="C:extracellular region"/>
    <property type="evidence" value="ECO:0007669"/>
    <property type="project" value="UniProtKB-SubCell"/>
</dbReference>
<keyword evidence="2" id="KW-0964">Secreted</keyword>
<proteinExistence type="predicted"/>
<feature type="region of interest" description="Disordered" evidence="4">
    <location>
        <begin position="957"/>
        <end position="982"/>
    </location>
</feature>
<feature type="region of interest" description="Disordered" evidence="4">
    <location>
        <begin position="1158"/>
        <end position="1185"/>
    </location>
</feature>
<dbReference type="OrthoDB" id="10072086at2759"/>
<feature type="region of interest" description="Disordered" evidence="4">
    <location>
        <begin position="1108"/>
        <end position="1131"/>
    </location>
</feature>
<feature type="compositionally biased region" description="Acidic residues" evidence="4">
    <location>
        <begin position="1033"/>
        <end position="1047"/>
    </location>
</feature>
<organism evidence="6 7">
    <name type="scientific">Laodelphax striatellus</name>
    <name type="common">Small brown planthopper</name>
    <name type="synonym">Delphax striatella</name>
    <dbReference type="NCBI Taxonomy" id="195883"/>
    <lineage>
        <taxon>Eukaryota</taxon>
        <taxon>Metazoa</taxon>
        <taxon>Ecdysozoa</taxon>
        <taxon>Arthropoda</taxon>
        <taxon>Hexapoda</taxon>
        <taxon>Insecta</taxon>
        <taxon>Pterygota</taxon>
        <taxon>Neoptera</taxon>
        <taxon>Paraneoptera</taxon>
        <taxon>Hemiptera</taxon>
        <taxon>Auchenorrhyncha</taxon>
        <taxon>Fulgoroidea</taxon>
        <taxon>Delphacidae</taxon>
        <taxon>Criomorphinae</taxon>
        <taxon>Laodelphax</taxon>
    </lineage>
</organism>
<dbReference type="InterPro" id="IPR001007">
    <property type="entry name" value="VWF_dom"/>
</dbReference>
<feature type="compositionally biased region" description="Polar residues" evidence="4">
    <location>
        <begin position="1234"/>
        <end position="1247"/>
    </location>
</feature>
<feature type="compositionally biased region" description="Low complexity" evidence="4">
    <location>
        <begin position="681"/>
        <end position="695"/>
    </location>
</feature>
<feature type="compositionally biased region" description="Polar residues" evidence="4">
    <location>
        <begin position="233"/>
        <end position="250"/>
    </location>
</feature>
<dbReference type="Gene3D" id="2.10.70.10">
    <property type="entry name" value="Complement Module, domain 1"/>
    <property type="match status" value="1"/>
</dbReference>
<comment type="subcellular location">
    <subcellularLocation>
        <location evidence="1">Secreted</location>
    </subcellularLocation>
</comment>
<dbReference type="PROSITE" id="PS50184">
    <property type="entry name" value="VWFC_2"/>
    <property type="match status" value="1"/>
</dbReference>
<feature type="compositionally biased region" description="Low complexity" evidence="4">
    <location>
        <begin position="788"/>
        <end position="798"/>
    </location>
</feature>
<feature type="compositionally biased region" description="Polar residues" evidence="4">
    <location>
        <begin position="1111"/>
        <end position="1131"/>
    </location>
</feature>
<dbReference type="SUPFAM" id="SSF57603">
    <property type="entry name" value="FnI-like domain"/>
    <property type="match status" value="3"/>
</dbReference>
<dbReference type="InterPro" id="IPR052424">
    <property type="entry name" value="Kielin_Chordin-BMP_Reg"/>
</dbReference>
<feature type="compositionally biased region" description="Basic and acidic residues" evidence="4">
    <location>
        <begin position="817"/>
        <end position="830"/>
    </location>
</feature>
<dbReference type="FunCoup" id="A0A482WKX2">
    <property type="interactions" value="8"/>
</dbReference>
<evidence type="ECO:0000256" key="3">
    <source>
        <dbReference type="ARBA" id="ARBA00022729"/>
    </source>
</evidence>
<feature type="domain" description="VWFC" evidence="5">
    <location>
        <begin position="508"/>
        <end position="570"/>
    </location>
</feature>
<dbReference type="PANTHER" id="PTHR46698:SF3">
    <property type="entry name" value="TENECTIN ISOFORM 1-RELATED"/>
    <property type="match status" value="1"/>
</dbReference>
<evidence type="ECO:0000259" key="5">
    <source>
        <dbReference type="PROSITE" id="PS50184"/>
    </source>
</evidence>
<feature type="region of interest" description="Disordered" evidence="4">
    <location>
        <begin position="1220"/>
        <end position="1247"/>
    </location>
</feature>
<accession>A0A482WKX2</accession>
<feature type="compositionally biased region" description="Polar residues" evidence="4">
    <location>
        <begin position="801"/>
        <end position="816"/>
    </location>
</feature>
<feature type="region of interest" description="Disordered" evidence="4">
    <location>
        <begin position="416"/>
        <end position="437"/>
    </location>
</feature>
<evidence type="ECO:0000313" key="6">
    <source>
        <dbReference type="EMBL" id="RZF33970.1"/>
    </source>
</evidence>
<feature type="compositionally biased region" description="Low complexity" evidence="4">
    <location>
        <begin position="711"/>
        <end position="721"/>
    </location>
</feature>
<reference evidence="6 7" key="1">
    <citation type="journal article" date="2017" name="Gigascience">
        <title>Genome sequence of the small brown planthopper, Laodelphax striatellus.</title>
        <authorList>
            <person name="Zhu J."/>
            <person name="Jiang F."/>
            <person name="Wang X."/>
            <person name="Yang P."/>
            <person name="Bao Y."/>
            <person name="Zhao W."/>
            <person name="Wang W."/>
            <person name="Lu H."/>
            <person name="Wang Q."/>
            <person name="Cui N."/>
            <person name="Li J."/>
            <person name="Chen X."/>
            <person name="Luo L."/>
            <person name="Yu J."/>
            <person name="Kang L."/>
            <person name="Cui F."/>
        </authorList>
    </citation>
    <scope>NUCLEOTIDE SEQUENCE [LARGE SCALE GENOMIC DNA]</scope>
    <source>
        <strain evidence="6">Lst14</strain>
    </source>
</reference>
<feature type="region of interest" description="Disordered" evidence="4">
    <location>
        <begin position="190"/>
        <end position="279"/>
    </location>
</feature>
<feature type="compositionally biased region" description="Low complexity" evidence="4">
    <location>
        <begin position="729"/>
        <end position="768"/>
    </location>
</feature>
<feature type="region of interest" description="Disordered" evidence="4">
    <location>
        <begin position="711"/>
        <end position="836"/>
    </location>
</feature>
<feature type="compositionally biased region" description="Basic and acidic residues" evidence="4">
    <location>
        <begin position="190"/>
        <end position="217"/>
    </location>
</feature>
<feature type="compositionally biased region" description="Polar residues" evidence="4">
    <location>
        <begin position="1158"/>
        <end position="1171"/>
    </location>
</feature>
<comment type="caution">
    <text evidence="6">The sequence shown here is derived from an EMBL/GenBank/DDBJ whole genome shotgun (WGS) entry which is preliminary data.</text>
</comment>
<evidence type="ECO:0000256" key="1">
    <source>
        <dbReference type="ARBA" id="ARBA00004613"/>
    </source>
</evidence>
<feature type="compositionally biased region" description="Polar residues" evidence="4">
    <location>
        <begin position="957"/>
        <end position="980"/>
    </location>
</feature>
<feature type="compositionally biased region" description="Low complexity" evidence="4">
    <location>
        <begin position="251"/>
        <end position="279"/>
    </location>
</feature>